<evidence type="ECO:0008006" key="4">
    <source>
        <dbReference type="Google" id="ProtNLM"/>
    </source>
</evidence>
<name>A0AAD6U7X6_9AGAR</name>
<dbReference type="EMBL" id="JARJCN010000014">
    <property type="protein sequence ID" value="KAJ7094517.1"/>
    <property type="molecule type" value="Genomic_DNA"/>
</dbReference>
<evidence type="ECO:0000256" key="1">
    <source>
        <dbReference type="SAM" id="MobiDB-lite"/>
    </source>
</evidence>
<dbReference type="SUPFAM" id="SSF56112">
    <property type="entry name" value="Protein kinase-like (PK-like)"/>
    <property type="match status" value="1"/>
</dbReference>
<organism evidence="2 3">
    <name type="scientific">Mycena belliarum</name>
    <dbReference type="NCBI Taxonomy" id="1033014"/>
    <lineage>
        <taxon>Eukaryota</taxon>
        <taxon>Fungi</taxon>
        <taxon>Dikarya</taxon>
        <taxon>Basidiomycota</taxon>
        <taxon>Agaricomycotina</taxon>
        <taxon>Agaricomycetes</taxon>
        <taxon>Agaricomycetidae</taxon>
        <taxon>Agaricales</taxon>
        <taxon>Marasmiineae</taxon>
        <taxon>Mycenaceae</taxon>
        <taxon>Mycena</taxon>
    </lineage>
</organism>
<comment type="caution">
    <text evidence="2">The sequence shown here is derived from an EMBL/GenBank/DDBJ whole genome shotgun (WGS) entry which is preliminary data.</text>
</comment>
<protein>
    <recommendedName>
        <fullName evidence="4">Protein kinase domain-containing protein</fullName>
    </recommendedName>
</protein>
<dbReference type="InterPro" id="IPR011009">
    <property type="entry name" value="Kinase-like_dom_sf"/>
</dbReference>
<evidence type="ECO:0000313" key="2">
    <source>
        <dbReference type="EMBL" id="KAJ7094517.1"/>
    </source>
</evidence>
<dbReference type="AlphaFoldDB" id="A0AAD6U7X6"/>
<gene>
    <name evidence="2" type="ORF">B0H15DRAFT_829872</name>
</gene>
<dbReference type="Gene3D" id="1.10.510.10">
    <property type="entry name" value="Transferase(Phosphotransferase) domain 1"/>
    <property type="match status" value="1"/>
</dbReference>
<feature type="compositionally biased region" description="Basic and acidic residues" evidence="1">
    <location>
        <begin position="321"/>
        <end position="336"/>
    </location>
</feature>
<dbReference type="Proteomes" id="UP001222325">
    <property type="component" value="Unassembled WGS sequence"/>
</dbReference>
<proteinExistence type="predicted"/>
<keyword evidence="3" id="KW-1185">Reference proteome</keyword>
<reference evidence="2" key="1">
    <citation type="submission" date="2023-03" db="EMBL/GenBank/DDBJ databases">
        <title>Massive genome expansion in bonnet fungi (Mycena s.s.) driven by repeated elements and novel gene families across ecological guilds.</title>
        <authorList>
            <consortium name="Lawrence Berkeley National Laboratory"/>
            <person name="Harder C.B."/>
            <person name="Miyauchi S."/>
            <person name="Viragh M."/>
            <person name="Kuo A."/>
            <person name="Thoen E."/>
            <person name="Andreopoulos B."/>
            <person name="Lu D."/>
            <person name="Skrede I."/>
            <person name="Drula E."/>
            <person name="Henrissat B."/>
            <person name="Morin E."/>
            <person name="Kohler A."/>
            <person name="Barry K."/>
            <person name="LaButti K."/>
            <person name="Morin E."/>
            <person name="Salamov A."/>
            <person name="Lipzen A."/>
            <person name="Mereny Z."/>
            <person name="Hegedus B."/>
            <person name="Baldrian P."/>
            <person name="Stursova M."/>
            <person name="Weitz H."/>
            <person name="Taylor A."/>
            <person name="Grigoriev I.V."/>
            <person name="Nagy L.G."/>
            <person name="Martin F."/>
            <person name="Kauserud H."/>
        </authorList>
    </citation>
    <scope>NUCLEOTIDE SEQUENCE</scope>
    <source>
        <strain evidence="2">CBHHK173m</strain>
    </source>
</reference>
<accession>A0AAD6U7X6</accession>
<evidence type="ECO:0000313" key="3">
    <source>
        <dbReference type="Proteomes" id="UP001222325"/>
    </source>
</evidence>
<feature type="region of interest" description="Disordered" evidence="1">
    <location>
        <begin position="321"/>
        <end position="342"/>
    </location>
</feature>
<sequence>MYFATLGQAVLASTLPGLAKTWSRAPTMGGQLVDAVAEDLDTLLTSFPALGNDLRATVDDMQRLWRKEISGPKGRQYHGSERLTAMASQHLLNGFVWDAFEAIQTHLQPAGIAAHTFRWTPDSNIKGCKADNTFIIDGLPVVVVEDKRLTDLPRVLEDIKTRASVLGDVEIKVTDKAPNQDWSTLVNKGALYQEVNQTEFVLSFGVTAVIVGYRTGARLLWSDPIYNRRDNGDEFELPNDPETIQQASVLVFGGVSPSQSAQTDLPLLFLAVMLKGAVKHARWLQQHLPSLCGLQFTAAAADLSFKGQLSQYLSTGFKKEDDEKAKRKRGADHDNSGDYSPTKRGIVYTQNTLSSASQSFAGRWHGELAQPAGYSVIISKYLSHGSHGVVYAGKLWKAGFTVSEVAIKFTEPKNILLEFARYVDLQDVMGHHIPRCYGVLIVDGGAFLVTELLESRETVHSAREREAVYEALSALHKAGWMHNDIVDGMDLRNLVWARSGDAVLIDLVTVTEHNCPGGSCEELEGARNILRLAKPRVII</sequence>